<reference evidence="1 2" key="1">
    <citation type="submission" date="2018-12" db="EMBL/GenBank/DDBJ databases">
        <title>Draft genome sequence of Xylaria grammica IHI A82.</title>
        <authorList>
            <person name="Buettner E."/>
            <person name="Kellner H."/>
        </authorList>
    </citation>
    <scope>NUCLEOTIDE SEQUENCE [LARGE SCALE GENOMIC DNA]</scope>
    <source>
        <strain evidence="1 2">IHI A82</strain>
    </source>
</reference>
<proteinExistence type="predicted"/>
<gene>
    <name evidence="1" type="ORF">EKO27_g3932</name>
</gene>
<dbReference type="Proteomes" id="UP000286045">
    <property type="component" value="Unassembled WGS sequence"/>
</dbReference>
<dbReference type="EMBL" id="RYZI01000088">
    <property type="protein sequence ID" value="RWA11177.1"/>
    <property type="molecule type" value="Genomic_DNA"/>
</dbReference>
<dbReference type="AlphaFoldDB" id="A0A439D9U2"/>
<evidence type="ECO:0000313" key="2">
    <source>
        <dbReference type="Proteomes" id="UP000286045"/>
    </source>
</evidence>
<name>A0A439D9U2_9PEZI</name>
<sequence length="83" mass="9177">MPEIRELPRSKKLGEFVDAMRTATPDPPNGTINSHTQEFFGSSNHVQVGPDVGWKNVFSSNIAWESTLGIRPDERMYGGTAQS</sequence>
<keyword evidence="2" id="KW-1185">Reference proteome</keyword>
<organism evidence="1 2">
    <name type="scientific">Xylaria grammica</name>
    <dbReference type="NCBI Taxonomy" id="363999"/>
    <lineage>
        <taxon>Eukaryota</taxon>
        <taxon>Fungi</taxon>
        <taxon>Dikarya</taxon>
        <taxon>Ascomycota</taxon>
        <taxon>Pezizomycotina</taxon>
        <taxon>Sordariomycetes</taxon>
        <taxon>Xylariomycetidae</taxon>
        <taxon>Xylariales</taxon>
        <taxon>Xylariaceae</taxon>
        <taxon>Xylaria</taxon>
    </lineage>
</organism>
<comment type="caution">
    <text evidence="1">The sequence shown here is derived from an EMBL/GenBank/DDBJ whole genome shotgun (WGS) entry which is preliminary data.</text>
</comment>
<evidence type="ECO:0000313" key="1">
    <source>
        <dbReference type="EMBL" id="RWA11177.1"/>
    </source>
</evidence>
<accession>A0A439D9U2</accession>
<protein>
    <submittedName>
        <fullName evidence="1">Uncharacterized protein</fullName>
    </submittedName>
</protein>